<dbReference type="InterPro" id="IPR007848">
    <property type="entry name" value="Small_mtfrase_dom"/>
</dbReference>
<dbReference type="SUPFAM" id="SSF53335">
    <property type="entry name" value="S-adenosyl-L-methionine-dependent methyltransferases"/>
    <property type="match status" value="1"/>
</dbReference>
<evidence type="ECO:0000313" key="3">
    <source>
        <dbReference type="Proteomes" id="UP001063698"/>
    </source>
</evidence>
<sequence>MRMNVNYKFRGFPVINRPWLEQLLKGKKSINENGIILTIEIMDREVKLGPLVTSLSELRKAMEFMGTEMYAVTEKGLVPLEIRGEHFYRLRGLEKVGPPTIEINGIHMHRVSKVDPWSDTLSKVRPLNIRKGDRVLDTCMGLGYTAIASLKRGAKVITVEKSDEVLWLAQWNPWSRELEEVEVLKGDVAELIKDMEDESFDKIIHDPPVITMAGHLYSKEFYEELYRVLKVGGKLFHYTGNTGRRRGIDLARGVMERLREVGFEVKRYEKALGVLAIKG</sequence>
<accession>A0A977K9P7</accession>
<evidence type="ECO:0000313" key="2">
    <source>
        <dbReference type="EMBL" id="UXD21610.1"/>
    </source>
</evidence>
<dbReference type="Proteomes" id="UP001063698">
    <property type="component" value="Chromosome"/>
</dbReference>
<dbReference type="InterPro" id="IPR029063">
    <property type="entry name" value="SAM-dependent_MTases_sf"/>
</dbReference>
<dbReference type="CDD" id="cd02440">
    <property type="entry name" value="AdoMet_MTases"/>
    <property type="match status" value="1"/>
</dbReference>
<feature type="domain" description="Methyltransferase small" evidence="1">
    <location>
        <begin position="113"/>
        <end position="236"/>
    </location>
</feature>
<dbReference type="EMBL" id="CP006868">
    <property type="protein sequence ID" value="UXD21610.1"/>
    <property type="molecule type" value="Genomic_DNA"/>
</dbReference>
<dbReference type="Pfam" id="PF05175">
    <property type="entry name" value="MTS"/>
    <property type="match status" value="1"/>
</dbReference>
<dbReference type="AlphaFoldDB" id="A0A977K9P7"/>
<organism evidence="2 3">
    <name type="scientific">Ignicoccus pacificus DSM 13166</name>
    <dbReference type="NCBI Taxonomy" id="940294"/>
    <lineage>
        <taxon>Archaea</taxon>
        <taxon>Thermoproteota</taxon>
        <taxon>Thermoprotei</taxon>
        <taxon>Desulfurococcales</taxon>
        <taxon>Desulfurococcaceae</taxon>
        <taxon>Ignicoccus</taxon>
    </lineage>
</organism>
<keyword evidence="3" id="KW-1185">Reference proteome</keyword>
<evidence type="ECO:0000259" key="1">
    <source>
        <dbReference type="Pfam" id="PF05175"/>
    </source>
</evidence>
<protein>
    <recommendedName>
        <fullName evidence="1">Methyltransferase small domain-containing protein</fullName>
    </recommendedName>
</protein>
<dbReference type="KEGG" id="ipc:IPA_05890"/>
<name>A0A977K9P7_9CREN</name>
<dbReference type="Gene3D" id="3.40.50.150">
    <property type="entry name" value="Vaccinia Virus protein VP39"/>
    <property type="match status" value="1"/>
</dbReference>
<proteinExistence type="predicted"/>
<reference evidence="2" key="1">
    <citation type="submission" date="2013-11" db="EMBL/GenBank/DDBJ databases">
        <title>Comparative genomics of Ignicoccus.</title>
        <authorList>
            <person name="Podar M."/>
        </authorList>
    </citation>
    <scope>NUCLEOTIDE SEQUENCE</scope>
    <source>
        <strain evidence="2">DSM 13166</strain>
    </source>
</reference>
<gene>
    <name evidence="2" type="ORF">IPA_05890</name>
</gene>